<evidence type="ECO:0000313" key="2">
    <source>
        <dbReference type="Proteomes" id="UP000481643"/>
    </source>
</evidence>
<dbReference type="RefSeq" id="WP_151653003.1">
    <property type="nucleotide sequence ID" value="NZ_WBVX01000029.1"/>
</dbReference>
<dbReference type="AlphaFoldDB" id="A0A6L3Y9T1"/>
<accession>A0A6L3Y9T1</accession>
<reference evidence="1 2" key="1">
    <citation type="submission" date="2019-09" db="EMBL/GenBank/DDBJ databases">
        <title>Taxonomic organization of the family Brucellaceae based on a phylogenomic approach.</title>
        <authorList>
            <person name="Leclercq S."/>
            <person name="Cloeckaert A."/>
            <person name="Zygmunt M.S."/>
        </authorList>
    </citation>
    <scope>NUCLEOTIDE SEQUENCE [LARGE SCALE GENOMIC DNA]</scope>
    <source>
        <strain evidence="1 2">WS1830</strain>
    </source>
</reference>
<sequence>MGKIIIVIGLVVAGAYTLQIKQTAMNPYQAAIQAEQKKAYSRDCPRYFRAGILSRLTTMRKFSWCDDLKKVMESK</sequence>
<name>A0A6L3Y9T1_9HYPH</name>
<gene>
    <name evidence="1" type="ORF">F9L08_22015</name>
</gene>
<comment type="caution">
    <text evidence="1">The sequence shown here is derived from an EMBL/GenBank/DDBJ whole genome shotgun (WGS) entry which is preliminary data.</text>
</comment>
<dbReference type="EMBL" id="WBVX01000029">
    <property type="protein sequence ID" value="KAB2680077.1"/>
    <property type="molecule type" value="Genomic_DNA"/>
</dbReference>
<protein>
    <submittedName>
        <fullName evidence="1">Uncharacterized protein</fullName>
    </submittedName>
</protein>
<dbReference type="Proteomes" id="UP000481643">
    <property type="component" value="Unassembled WGS sequence"/>
</dbReference>
<evidence type="ECO:0000313" key="1">
    <source>
        <dbReference type="EMBL" id="KAB2680077.1"/>
    </source>
</evidence>
<proteinExistence type="predicted"/>
<organism evidence="1 2">
    <name type="scientific">Brucella tritici</name>
    <dbReference type="NCBI Taxonomy" id="94626"/>
    <lineage>
        <taxon>Bacteria</taxon>
        <taxon>Pseudomonadati</taxon>
        <taxon>Pseudomonadota</taxon>
        <taxon>Alphaproteobacteria</taxon>
        <taxon>Hyphomicrobiales</taxon>
        <taxon>Brucellaceae</taxon>
        <taxon>Brucella/Ochrobactrum group</taxon>
        <taxon>Brucella</taxon>
    </lineage>
</organism>